<proteinExistence type="predicted"/>
<feature type="transmembrane region" description="Helical" evidence="5">
    <location>
        <begin position="87"/>
        <end position="109"/>
    </location>
</feature>
<dbReference type="InterPro" id="IPR036259">
    <property type="entry name" value="MFS_trans_sf"/>
</dbReference>
<dbReference type="InterPro" id="IPR020846">
    <property type="entry name" value="MFS_dom"/>
</dbReference>
<sequence length="395" mass="42652">MFVTALLFWISLTTLLPTLPVYTEDLGGTRQQVGFVMGAFAIGLLGSRLWLGQLVDQRGRKIAILIGTLVAAIAPMGYLFVNSIPVLMMIRAFHGISVAAFTTGYNALVVDLSPPEQRGELIGYMSLTIPLGMALGPAIGGYLAELAGYPTLFWTTAALGWLTFILSCQVREVPLYIVKKETETLPHQENRTVLQILSSPSLLIPSLVLLLVGLVFGNLLTFLPLFMREIHLPLNTGLFYTVSAMSSFVGRFWTGRASDLYGRGIFVSGSLICYIAAMMMLAWADTPSLFLIAGGLEGIGSGIVIPMIITLVSDRSGVEERGKVFSVCISGLDVGTAIAGPFFGWLGEIVGYRGLFQLSSVLSLCALVLFATQGNPSVRSSWKFALGQEQDRYAN</sequence>
<dbReference type="InterPro" id="IPR011701">
    <property type="entry name" value="MFS"/>
</dbReference>
<dbReference type="Gene3D" id="1.20.1250.20">
    <property type="entry name" value="MFS general substrate transporter like domains"/>
    <property type="match status" value="1"/>
</dbReference>
<dbReference type="KEGG" id="wna:KA717_12495"/>
<feature type="transmembrane region" description="Helical" evidence="5">
    <location>
        <begin position="324"/>
        <end position="346"/>
    </location>
</feature>
<feature type="domain" description="Major facilitator superfamily (MFS) profile" evidence="6">
    <location>
        <begin position="1"/>
        <end position="377"/>
    </location>
</feature>
<keyword evidence="4 5" id="KW-0472">Membrane</keyword>
<gene>
    <name evidence="7" type="ORF">KA717_12495</name>
</gene>
<organism evidence="7">
    <name type="scientific">Woronichinia naegeliana WA131</name>
    <dbReference type="NCBI Taxonomy" id="2824559"/>
    <lineage>
        <taxon>Bacteria</taxon>
        <taxon>Bacillati</taxon>
        <taxon>Cyanobacteriota</taxon>
        <taxon>Cyanophyceae</taxon>
        <taxon>Synechococcales</taxon>
        <taxon>Coelosphaeriaceae</taxon>
        <taxon>Woronichinia</taxon>
    </lineage>
</organism>
<feature type="transmembrane region" description="Helical" evidence="5">
    <location>
        <begin position="232"/>
        <end position="253"/>
    </location>
</feature>
<dbReference type="PROSITE" id="PS50850">
    <property type="entry name" value="MFS"/>
    <property type="match status" value="1"/>
</dbReference>
<name>A0A977L0K9_9CYAN</name>
<dbReference type="SUPFAM" id="SSF103473">
    <property type="entry name" value="MFS general substrate transporter"/>
    <property type="match status" value="1"/>
</dbReference>
<evidence type="ECO:0000256" key="1">
    <source>
        <dbReference type="ARBA" id="ARBA00004651"/>
    </source>
</evidence>
<evidence type="ECO:0000256" key="2">
    <source>
        <dbReference type="ARBA" id="ARBA00022692"/>
    </source>
</evidence>
<dbReference type="GO" id="GO:0005886">
    <property type="term" value="C:plasma membrane"/>
    <property type="evidence" value="ECO:0007669"/>
    <property type="project" value="UniProtKB-SubCell"/>
</dbReference>
<reference evidence="7" key="1">
    <citation type="submission" date="2021-04" db="EMBL/GenBank/DDBJ databases">
        <title>Genome sequence of Woronichinia naegeliana from Washington state freshwater lake bloom.</title>
        <authorList>
            <person name="Dreher T.W."/>
        </authorList>
    </citation>
    <scope>NUCLEOTIDE SEQUENCE</scope>
    <source>
        <strain evidence="7">WA131</strain>
    </source>
</reference>
<dbReference type="PRINTS" id="PR01035">
    <property type="entry name" value="TCRTETA"/>
</dbReference>
<evidence type="ECO:0000259" key="6">
    <source>
        <dbReference type="PROSITE" id="PS50850"/>
    </source>
</evidence>
<protein>
    <submittedName>
        <fullName evidence="7">MFS transporter</fullName>
    </submittedName>
</protein>
<feature type="transmembrane region" description="Helical" evidence="5">
    <location>
        <begin position="63"/>
        <end position="81"/>
    </location>
</feature>
<dbReference type="CDD" id="cd17489">
    <property type="entry name" value="MFS_YfcJ_like"/>
    <property type="match status" value="1"/>
</dbReference>
<dbReference type="AlphaFoldDB" id="A0A977L0K9"/>
<feature type="transmembrane region" description="Helical" evidence="5">
    <location>
        <begin position="152"/>
        <end position="170"/>
    </location>
</feature>
<accession>A0A977L0K9</accession>
<feature type="transmembrane region" description="Helical" evidence="5">
    <location>
        <begin position="33"/>
        <end position="51"/>
    </location>
</feature>
<evidence type="ECO:0000256" key="3">
    <source>
        <dbReference type="ARBA" id="ARBA00022989"/>
    </source>
</evidence>
<dbReference type="PANTHER" id="PTHR23531">
    <property type="entry name" value="QUINOLENE RESISTANCE PROTEIN NORA"/>
    <property type="match status" value="1"/>
</dbReference>
<dbReference type="EMBL" id="CP073041">
    <property type="protein sequence ID" value="UXE63374.1"/>
    <property type="molecule type" value="Genomic_DNA"/>
</dbReference>
<keyword evidence="3 5" id="KW-1133">Transmembrane helix</keyword>
<dbReference type="PANTHER" id="PTHR23531:SF1">
    <property type="entry name" value="QUINOLENE RESISTANCE PROTEIN NORA"/>
    <property type="match status" value="1"/>
</dbReference>
<dbReference type="GO" id="GO:0022857">
    <property type="term" value="F:transmembrane transporter activity"/>
    <property type="evidence" value="ECO:0007669"/>
    <property type="project" value="InterPro"/>
</dbReference>
<feature type="transmembrane region" description="Helical" evidence="5">
    <location>
        <begin position="202"/>
        <end position="226"/>
    </location>
</feature>
<dbReference type="InterPro" id="IPR052714">
    <property type="entry name" value="MFS_Exporter"/>
</dbReference>
<feature type="transmembrane region" description="Helical" evidence="5">
    <location>
        <begin position="265"/>
        <end position="284"/>
    </location>
</feature>
<dbReference type="Pfam" id="PF07690">
    <property type="entry name" value="MFS_1"/>
    <property type="match status" value="1"/>
</dbReference>
<evidence type="ECO:0000313" key="7">
    <source>
        <dbReference type="EMBL" id="UXE63374.1"/>
    </source>
</evidence>
<evidence type="ECO:0000256" key="4">
    <source>
        <dbReference type="ARBA" id="ARBA00023136"/>
    </source>
</evidence>
<keyword evidence="2 5" id="KW-0812">Transmembrane</keyword>
<feature type="transmembrane region" description="Helical" evidence="5">
    <location>
        <begin position="290"/>
        <end position="312"/>
    </location>
</feature>
<dbReference type="InterPro" id="IPR001958">
    <property type="entry name" value="Tet-R_TetA/multi-R_MdtG-like"/>
</dbReference>
<evidence type="ECO:0000256" key="5">
    <source>
        <dbReference type="SAM" id="Phobius"/>
    </source>
</evidence>
<comment type="subcellular location">
    <subcellularLocation>
        <location evidence="1">Cell membrane</location>
        <topology evidence="1">Multi-pass membrane protein</topology>
    </subcellularLocation>
</comment>
<feature type="transmembrane region" description="Helical" evidence="5">
    <location>
        <begin position="352"/>
        <end position="371"/>
    </location>
</feature>
<feature type="transmembrane region" description="Helical" evidence="5">
    <location>
        <begin position="121"/>
        <end position="140"/>
    </location>
</feature>
<dbReference type="Proteomes" id="UP001065613">
    <property type="component" value="Chromosome"/>
</dbReference>